<feature type="signal peptide" evidence="1">
    <location>
        <begin position="1"/>
        <end position="19"/>
    </location>
</feature>
<evidence type="ECO:0000259" key="2">
    <source>
        <dbReference type="Pfam" id="PF14856"/>
    </source>
</evidence>
<organism evidence="3 4">
    <name type="scientific">Triangularia verruculosa</name>
    <dbReference type="NCBI Taxonomy" id="2587418"/>
    <lineage>
        <taxon>Eukaryota</taxon>
        <taxon>Fungi</taxon>
        <taxon>Dikarya</taxon>
        <taxon>Ascomycota</taxon>
        <taxon>Pezizomycotina</taxon>
        <taxon>Sordariomycetes</taxon>
        <taxon>Sordariomycetidae</taxon>
        <taxon>Sordariales</taxon>
        <taxon>Podosporaceae</taxon>
        <taxon>Triangularia</taxon>
    </lineage>
</organism>
<accession>A0AAN6X8U2</accession>
<dbReference type="Proteomes" id="UP001303160">
    <property type="component" value="Unassembled WGS sequence"/>
</dbReference>
<evidence type="ECO:0000256" key="1">
    <source>
        <dbReference type="SAM" id="SignalP"/>
    </source>
</evidence>
<dbReference type="EMBL" id="MU863993">
    <property type="protein sequence ID" value="KAK4196110.1"/>
    <property type="molecule type" value="Genomic_DNA"/>
</dbReference>
<evidence type="ECO:0000313" key="3">
    <source>
        <dbReference type="EMBL" id="KAK4196110.1"/>
    </source>
</evidence>
<dbReference type="Pfam" id="PF14856">
    <property type="entry name" value="Hce2"/>
    <property type="match status" value="1"/>
</dbReference>
<keyword evidence="4" id="KW-1185">Reference proteome</keyword>
<protein>
    <submittedName>
        <fullName evidence="3">Necrosis-inducing factor-domain-containing protein</fullName>
    </submittedName>
</protein>
<gene>
    <name evidence="3" type="ORF">QBC40DRAFT_300578</name>
</gene>
<name>A0AAN6X8U2_9PEZI</name>
<keyword evidence="1" id="KW-0732">Signal</keyword>
<dbReference type="AlphaFoldDB" id="A0AAN6X8U2"/>
<sequence>MQFKAIFTTLLAAATAAECAPQVAPAVYSREVTLNPTYPENTGLAINKRSDRCGHSTFENRGSAGSPWVTDCERMANNLSGSGTWTYSSFDRHKTIASHGTCAFGIEAAQLFQGVTHVGTQDVKDIVRDSIIKFRRSDGKVGARGEMQCGPAGSPSDIRIAWGLF</sequence>
<comment type="caution">
    <text evidence="3">The sequence shown here is derived from an EMBL/GenBank/DDBJ whole genome shotgun (WGS) entry which is preliminary data.</text>
</comment>
<dbReference type="InterPro" id="IPR029226">
    <property type="entry name" value="Ecp2-like"/>
</dbReference>
<proteinExistence type="predicted"/>
<reference evidence="3" key="2">
    <citation type="submission" date="2023-05" db="EMBL/GenBank/DDBJ databases">
        <authorList>
            <consortium name="Lawrence Berkeley National Laboratory"/>
            <person name="Steindorff A."/>
            <person name="Hensen N."/>
            <person name="Bonometti L."/>
            <person name="Westerberg I."/>
            <person name="Brannstrom I.O."/>
            <person name="Guillou S."/>
            <person name="Cros-Aarteil S."/>
            <person name="Calhoun S."/>
            <person name="Haridas S."/>
            <person name="Kuo A."/>
            <person name="Mondo S."/>
            <person name="Pangilinan J."/>
            <person name="Riley R."/>
            <person name="Labutti K."/>
            <person name="Andreopoulos B."/>
            <person name="Lipzen A."/>
            <person name="Chen C."/>
            <person name="Yanf M."/>
            <person name="Daum C."/>
            <person name="Ng V."/>
            <person name="Clum A."/>
            <person name="Ohm R."/>
            <person name="Martin F."/>
            <person name="Silar P."/>
            <person name="Natvig D."/>
            <person name="Lalanne C."/>
            <person name="Gautier V."/>
            <person name="Ament-Velasquez S.L."/>
            <person name="Kruys A."/>
            <person name="Hutchinson M.I."/>
            <person name="Powell A.J."/>
            <person name="Barry K."/>
            <person name="Miller A.N."/>
            <person name="Grigoriev I.V."/>
            <person name="Debuchy R."/>
            <person name="Gladieux P."/>
            <person name="Thoren M.H."/>
            <person name="Johannesson H."/>
        </authorList>
    </citation>
    <scope>NUCLEOTIDE SEQUENCE</scope>
    <source>
        <strain evidence="3">CBS 315.58</strain>
    </source>
</reference>
<evidence type="ECO:0000313" key="4">
    <source>
        <dbReference type="Proteomes" id="UP001303160"/>
    </source>
</evidence>
<reference evidence="3" key="1">
    <citation type="journal article" date="2023" name="Mol. Phylogenet. Evol.">
        <title>Genome-scale phylogeny and comparative genomics of the fungal order Sordariales.</title>
        <authorList>
            <person name="Hensen N."/>
            <person name="Bonometti L."/>
            <person name="Westerberg I."/>
            <person name="Brannstrom I.O."/>
            <person name="Guillou S."/>
            <person name="Cros-Aarteil S."/>
            <person name="Calhoun S."/>
            <person name="Haridas S."/>
            <person name="Kuo A."/>
            <person name="Mondo S."/>
            <person name="Pangilinan J."/>
            <person name="Riley R."/>
            <person name="LaButti K."/>
            <person name="Andreopoulos B."/>
            <person name="Lipzen A."/>
            <person name="Chen C."/>
            <person name="Yan M."/>
            <person name="Daum C."/>
            <person name="Ng V."/>
            <person name="Clum A."/>
            <person name="Steindorff A."/>
            <person name="Ohm R.A."/>
            <person name="Martin F."/>
            <person name="Silar P."/>
            <person name="Natvig D.O."/>
            <person name="Lalanne C."/>
            <person name="Gautier V."/>
            <person name="Ament-Velasquez S.L."/>
            <person name="Kruys A."/>
            <person name="Hutchinson M.I."/>
            <person name="Powell A.J."/>
            <person name="Barry K."/>
            <person name="Miller A.N."/>
            <person name="Grigoriev I.V."/>
            <person name="Debuchy R."/>
            <person name="Gladieux P."/>
            <person name="Hiltunen Thoren M."/>
            <person name="Johannesson H."/>
        </authorList>
    </citation>
    <scope>NUCLEOTIDE SEQUENCE</scope>
    <source>
        <strain evidence="3">CBS 315.58</strain>
    </source>
</reference>
<feature type="domain" description="Ecp2 effector protein-like" evidence="2">
    <location>
        <begin position="52"/>
        <end position="149"/>
    </location>
</feature>
<feature type="chain" id="PRO_5042854106" evidence="1">
    <location>
        <begin position="20"/>
        <end position="165"/>
    </location>
</feature>